<reference evidence="14" key="1">
    <citation type="journal article" date="2006" name="PLoS Biol.">
        <title>Macronuclear genome sequence of the ciliate Tetrahymena thermophila, a model eukaryote.</title>
        <authorList>
            <person name="Eisen J.A."/>
            <person name="Coyne R.S."/>
            <person name="Wu M."/>
            <person name="Wu D."/>
            <person name="Thiagarajan M."/>
            <person name="Wortman J.R."/>
            <person name="Badger J.H."/>
            <person name="Ren Q."/>
            <person name="Amedeo P."/>
            <person name="Jones K.M."/>
            <person name="Tallon L.J."/>
            <person name="Delcher A.L."/>
            <person name="Salzberg S.L."/>
            <person name="Silva J.C."/>
            <person name="Haas B.J."/>
            <person name="Majoros W.H."/>
            <person name="Farzad M."/>
            <person name="Carlton J.M."/>
            <person name="Smith R.K. Jr."/>
            <person name="Garg J."/>
            <person name="Pearlman R.E."/>
            <person name="Karrer K.M."/>
            <person name="Sun L."/>
            <person name="Manning G."/>
            <person name="Elde N.C."/>
            <person name="Turkewitz A.P."/>
            <person name="Asai D.J."/>
            <person name="Wilkes D.E."/>
            <person name="Wang Y."/>
            <person name="Cai H."/>
            <person name="Collins K."/>
            <person name="Stewart B.A."/>
            <person name="Lee S.R."/>
            <person name="Wilamowska K."/>
            <person name="Weinberg Z."/>
            <person name="Ruzzo W.L."/>
            <person name="Wloga D."/>
            <person name="Gaertig J."/>
            <person name="Frankel J."/>
            <person name="Tsao C.-C."/>
            <person name="Gorovsky M.A."/>
            <person name="Keeling P.J."/>
            <person name="Waller R.F."/>
            <person name="Patron N.J."/>
            <person name="Cherry J.M."/>
            <person name="Stover N.A."/>
            <person name="Krieger C.J."/>
            <person name="del Toro C."/>
            <person name="Ryder H.F."/>
            <person name="Williamson S.C."/>
            <person name="Barbeau R.A."/>
            <person name="Hamilton E.P."/>
            <person name="Orias E."/>
        </authorList>
    </citation>
    <scope>NUCLEOTIDE SEQUENCE [LARGE SCALE GENOMIC DNA]</scope>
    <source>
        <strain evidence="14">SB210</strain>
    </source>
</reference>
<dbReference type="InParanoid" id="I7MA68"/>
<name>I7MA68_TETTS</name>
<dbReference type="OMA" id="GWWMSFL"/>
<dbReference type="GeneID" id="7842271"/>
<dbReference type="PIRSF" id="PIRSF017632">
    <property type="entry name" value="Acid_ceramidase-like"/>
    <property type="match status" value="1"/>
</dbReference>
<comment type="pathway">
    <text evidence="2">Lipid metabolism; sphingolipid metabolism.</text>
</comment>
<evidence type="ECO:0000256" key="5">
    <source>
        <dbReference type="ARBA" id="ARBA00011891"/>
    </source>
</evidence>
<dbReference type="InterPro" id="IPR029130">
    <property type="entry name" value="Acid_ceramidase_N"/>
</dbReference>
<evidence type="ECO:0000256" key="7">
    <source>
        <dbReference type="ARBA" id="ARBA00022919"/>
    </source>
</evidence>
<evidence type="ECO:0000256" key="2">
    <source>
        <dbReference type="ARBA" id="ARBA00004760"/>
    </source>
</evidence>
<dbReference type="GO" id="GO:0017064">
    <property type="term" value="F:fatty acid amide hydrolase activity"/>
    <property type="evidence" value="ECO:0007669"/>
    <property type="project" value="InterPro"/>
</dbReference>
<dbReference type="HOGENOM" id="CLU_054401_0_0_1"/>
<keyword evidence="7" id="KW-0443">Lipid metabolism</keyword>
<accession>I7MA68</accession>
<keyword evidence="6" id="KW-0964">Secreted</keyword>
<dbReference type="GO" id="GO:0017040">
    <property type="term" value="F:N-acylsphingosine amidohydrolase activity"/>
    <property type="evidence" value="ECO:0007669"/>
    <property type="project" value="UniProtKB-EC"/>
</dbReference>
<feature type="signal peptide" evidence="11">
    <location>
        <begin position="1"/>
        <end position="17"/>
    </location>
</feature>
<keyword evidence="8" id="KW-1015">Disulfide bond</keyword>
<comment type="subcellular location">
    <subcellularLocation>
        <location evidence="1">Secreted</location>
    </subcellularLocation>
</comment>
<dbReference type="GO" id="GO:0005576">
    <property type="term" value="C:extracellular region"/>
    <property type="evidence" value="ECO:0007669"/>
    <property type="project" value="UniProtKB-SubCell"/>
</dbReference>
<evidence type="ECO:0000259" key="12">
    <source>
        <dbReference type="Pfam" id="PF15508"/>
    </source>
</evidence>
<evidence type="ECO:0000256" key="10">
    <source>
        <dbReference type="PIRSR" id="PIRSR017632-1"/>
    </source>
</evidence>
<evidence type="ECO:0000256" key="1">
    <source>
        <dbReference type="ARBA" id="ARBA00004613"/>
    </source>
</evidence>
<sequence length="349" mass="40011">MKLTLLFIGLFLGLSSAIMIPHPGPLHFHNPPRYQVDIDAPPKVQWAPIMNDFKEPLSIFIAEFEHLLPIPKWIFNAVGVYGKTIFKYQKYVKQVEAIAELTGLPFNTLFTLNFMYELASWKACTGVVVRNNNGTIYHGRNLDFEFFRYFSNLTMTIDYYRNNQHIFSVDGLAGAIFFHSGVKPGKFGLTQTTRNSKSLFTNLQAIAKGNFPSVWLIKETLETEDSFEGAVQKLNTTAIACPIYYMVSGPGINDGVVIERNYDSIHGFYQLNETTSFLVQTNYDRDVPDPWYDRRRIPAQERLEKLNGNINETILMEDIMMKYPTLNVATIMSTVVNPRTGYFNTSTWW</sequence>
<dbReference type="STRING" id="312017.I7MA68"/>
<evidence type="ECO:0000313" key="14">
    <source>
        <dbReference type="Proteomes" id="UP000009168"/>
    </source>
</evidence>
<comment type="similarity">
    <text evidence="4">Belongs to the acid ceramidase family.</text>
</comment>
<comment type="pathway">
    <text evidence="3">Sphingolipid metabolism.</text>
</comment>
<dbReference type="Pfam" id="PF15508">
    <property type="entry name" value="NAAA-beta"/>
    <property type="match status" value="1"/>
</dbReference>
<dbReference type="InterPro" id="IPR016699">
    <property type="entry name" value="Acid_ceramidase-like"/>
</dbReference>
<organism evidence="13 14">
    <name type="scientific">Tetrahymena thermophila (strain SB210)</name>
    <dbReference type="NCBI Taxonomy" id="312017"/>
    <lineage>
        <taxon>Eukaryota</taxon>
        <taxon>Sar</taxon>
        <taxon>Alveolata</taxon>
        <taxon>Ciliophora</taxon>
        <taxon>Intramacronucleata</taxon>
        <taxon>Oligohymenophorea</taxon>
        <taxon>Hymenostomatida</taxon>
        <taxon>Tetrahymenina</taxon>
        <taxon>Tetrahymenidae</taxon>
        <taxon>Tetrahymena</taxon>
    </lineage>
</organism>
<evidence type="ECO:0000256" key="11">
    <source>
        <dbReference type="SAM" id="SignalP"/>
    </source>
</evidence>
<dbReference type="EMBL" id="GG662471">
    <property type="protein sequence ID" value="EAS03816.1"/>
    <property type="molecule type" value="Genomic_DNA"/>
</dbReference>
<dbReference type="CDD" id="cd01903">
    <property type="entry name" value="Ntn_AC_NAAA"/>
    <property type="match status" value="1"/>
</dbReference>
<dbReference type="OrthoDB" id="5273684at2759"/>
<gene>
    <name evidence="13" type="ORF">TTHERM_00657610</name>
</gene>
<evidence type="ECO:0000256" key="6">
    <source>
        <dbReference type="ARBA" id="ARBA00022525"/>
    </source>
</evidence>
<dbReference type="GO" id="GO:0016020">
    <property type="term" value="C:membrane"/>
    <property type="evidence" value="ECO:0007669"/>
    <property type="project" value="GOC"/>
</dbReference>
<feature type="chain" id="PRO_5003712109" description="Acid ceramidase" evidence="11">
    <location>
        <begin position="18"/>
        <end position="349"/>
    </location>
</feature>
<feature type="domain" description="Acid ceramidase N-terminal" evidence="12">
    <location>
        <begin position="30"/>
        <end position="88"/>
    </location>
</feature>
<dbReference type="eggNOG" id="ENOG502RT09">
    <property type="taxonomic scope" value="Eukaryota"/>
</dbReference>
<dbReference type="PANTHER" id="PTHR28583">
    <property type="entry name" value="ACID AMIDASE"/>
    <property type="match status" value="1"/>
</dbReference>
<evidence type="ECO:0000256" key="9">
    <source>
        <dbReference type="ARBA" id="ARBA00040588"/>
    </source>
</evidence>
<dbReference type="GO" id="GO:0006631">
    <property type="term" value="P:fatty acid metabolic process"/>
    <property type="evidence" value="ECO:0007669"/>
    <property type="project" value="InterPro"/>
</dbReference>
<keyword evidence="7" id="KW-0746">Sphingolipid metabolism</keyword>
<dbReference type="KEGG" id="tet:TTHERM_00657610"/>
<dbReference type="Proteomes" id="UP000009168">
    <property type="component" value="Unassembled WGS sequence"/>
</dbReference>
<dbReference type="GO" id="GO:0006665">
    <property type="term" value="P:sphingolipid metabolic process"/>
    <property type="evidence" value="ECO:0007669"/>
    <property type="project" value="UniProtKB-KW"/>
</dbReference>
<evidence type="ECO:0000313" key="13">
    <source>
        <dbReference type="EMBL" id="EAS03816.1"/>
    </source>
</evidence>
<dbReference type="Gene3D" id="3.60.60.10">
    <property type="entry name" value="Penicillin V Acylase, Chain A"/>
    <property type="match status" value="1"/>
</dbReference>
<evidence type="ECO:0000256" key="3">
    <source>
        <dbReference type="ARBA" id="ARBA00004991"/>
    </source>
</evidence>
<evidence type="ECO:0000256" key="4">
    <source>
        <dbReference type="ARBA" id="ARBA00005730"/>
    </source>
</evidence>
<proteinExistence type="inferred from homology"/>
<dbReference type="RefSeq" id="XP_001024061.1">
    <property type="nucleotide sequence ID" value="XM_001024061.1"/>
</dbReference>
<dbReference type="GO" id="GO:0005764">
    <property type="term" value="C:lysosome"/>
    <property type="evidence" value="ECO:0007669"/>
    <property type="project" value="InterPro"/>
</dbReference>
<protein>
    <recommendedName>
        <fullName evidence="9">Acid ceramidase</fullName>
        <ecNumber evidence="5">3.5.1.23</ecNumber>
    </recommendedName>
</protein>
<dbReference type="EC" id="3.5.1.23" evidence="5"/>
<feature type="active site" description="Nucleophile" evidence="10">
    <location>
        <position position="124"/>
    </location>
</feature>
<keyword evidence="11" id="KW-0732">Signal</keyword>
<dbReference type="AlphaFoldDB" id="I7MA68"/>
<keyword evidence="14" id="KW-1185">Reference proteome</keyword>
<evidence type="ECO:0000256" key="8">
    <source>
        <dbReference type="ARBA" id="ARBA00023157"/>
    </source>
</evidence>
<dbReference type="PANTHER" id="PTHR28583:SF1">
    <property type="entry name" value="ACID CERAMIDASE"/>
    <property type="match status" value="1"/>
</dbReference>